<dbReference type="OrthoDB" id="2788780at2"/>
<protein>
    <submittedName>
        <fullName evidence="1">Carboxypeptidase family protein</fullName>
    </submittedName>
</protein>
<dbReference type="SUPFAM" id="SSF49464">
    <property type="entry name" value="Carboxypeptidase regulatory domain-like"/>
    <property type="match status" value="1"/>
</dbReference>
<dbReference type="Proteomes" id="UP000256977">
    <property type="component" value="Unassembled WGS sequence"/>
</dbReference>
<keyword evidence="1" id="KW-0121">Carboxypeptidase</keyword>
<proteinExistence type="predicted"/>
<reference evidence="1 2" key="1">
    <citation type="submission" date="2018-07" db="EMBL/GenBank/DDBJ databases">
        <title>Genomic Encyclopedia of Type Strains, Phase III (KMG-III): the genomes of soil and plant-associated and newly described type strains.</title>
        <authorList>
            <person name="Whitman W."/>
        </authorList>
    </citation>
    <scope>NUCLEOTIDE SEQUENCE [LARGE SCALE GENOMIC DNA]</scope>
    <source>
        <strain evidence="1 2">CECT 7287</strain>
    </source>
</reference>
<sequence>MKKKSVAGRFFFTAAALALLWTGYCDEAKAQAESPESQISLEETVFAVKTWQTDGSHLTAVKGRLTYEGQPVANAIVQAALNGRQIRTAKDGSFKLLVDRSLLTRTAVRVVSVQQASISGQEIGEIETARLLSASVAISVYHPIQILRTEISDTDSGMIKVHARIGSEDGDAISFFQIDKYRIAGRVEDADGNPVKNAIVWIDRDRGEGFAKSTPTDRDGRYEMFYWPEEEDTNLTVIVGSRRYALPDGKVFILPRNTSVDIRIRLPREGTTIDDRSPNLVCTTSKGAKYTGLLAGLDVPPEVPYSVTVPDRSGQFVLTVPREVWKRRPIFFETRLTKFVEREKGLKAGDPLPVGFVLPSDQDPRVIPSSAS</sequence>
<gene>
    <name evidence="1" type="ORF">DFP98_12993</name>
</gene>
<dbReference type="RefSeq" id="WP_116064115.1">
    <property type="nucleotide sequence ID" value="NZ_QRDZ01000029.1"/>
</dbReference>
<comment type="caution">
    <text evidence="1">The sequence shown here is derived from an EMBL/GenBank/DDBJ whole genome shotgun (WGS) entry which is preliminary data.</text>
</comment>
<dbReference type="AlphaFoldDB" id="A0A3D9IG43"/>
<evidence type="ECO:0000313" key="2">
    <source>
        <dbReference type="Proteomes" id="UP000256977"/>
    </source>
</evidence>
<name>A0A3D9IG43_9BACL</name>
<organism evidence="1 2">
    <name type="scientific">Cohnella phaseoli</name>
    <dbReference type="NCBI Taxonomy" id="456490"/>
    <lineage>
        <taxon>Bacteria</taxon>
        <taxon>Bacillati</taxon>
        <taxon>Bacillota</taxon>
        <taxon>Bacilli</taxon>
        <taxon>Bacillales</taxon>
        <taxon>Paenibacillaceae</taxon>
        <taxon>Cohnella</taxon>
    </lineage>
</organism>
<accession>A0A3D9IG43</accession>
<dbReference type="InterPro" id="IPR008969">
    <property type="entry name" value="CarboxyPept-like_regulatory"/>
</dbReference>
<keyword evidence="2" id="KW-1185">Reference proteome</keyword>
<keyword evidence="1" id="KW-0378">Hydrolase</keyword>
<dbReference type="GO" id="GO:0004180">
    <property type="term" value="F:carboxypeptidase activity"/>
    <property type="evidence" value="ECO:0007669"/>
    <property type="project" value="UniProtKB-KW"/>
</dbReference>
<dbReference type="Gene3D" id="2.60.40.1120">
    <property type="entry name" value="Carboxypeptidase-like, regulatory domain"/>
    <property type="match status" value="1"/>
</dbReference>
<dbReference type="EMBL" id="QRDZ01000029">
    <property type="protein sequence ID" value="RED60680.1"/>
    <property type="molecule type" value="Genomic_DNA"/>
</dbReference>
<evidence type="ECO:0000313" key="1">
    <source>
        <dbReference type="EMBL" id="RED60680.1"/>
    </source>
</evidence>
<keyword evidence="1" id="KW-0645">Protease</keyword>